<dbReference type="Pfam" id="PF02654">
    <property type="entry name" value="CobS"/>
    <property type="match status" value="1"/>
</dbReference>
<evidence type="ECO:0000256" key="14">
    <source>
        <dbReference type="ARBA" id="ARBA00025228"/>
    </source>
</evidence>
<evidence type="ECO:0000256" key="3">
    <source>
        <dbReference type="ARBA" id="ARBA00004663"/>
    </source>
</evidence>
<comment type="catalytic activity">
    <reaction evidence="17 19">
        <text>alpha-ribazole + adenosylcob(III)inamide-GDP = adenosylcob(III)alamin + GMP + H(+)</text>
        <dbReference type="Rhea" id="RHEA:16049"/>
        <dbReference type="ChEBI" id="CHEBI:10329"/>
        <dbReference type="ChEBI" id="CHEBI:15378"/>
        <dbReference type="ChEBI" id="CHEBI:18408"/>
        <dbReference type="ChEBI" id="CHEBI:58115"/>
        <dbReference type="ChEBI" id="CHEBI:60487"/>
        <dbReference type="EC" id="2.7.8.26"/>
    </reaction>
</comment>
<evidence type="ECO:0000256" key="15">
    <source>
        <dbReference type="ARBA" id="ARBA00032605"/>
    </source>
</evidence>
<dbReference type="RefSeq" id="WP_085449781.1">
    <property type="nucleotide sequence ID" value="NZ_CP020814.1"/>
</dbReference>
<sequence>MIGMRNSFRVWLDGLILAFQLLTIVPLSKQVQWDEARAKASVASYPLVGFALASLLSAQWLLLANVTFISPLVAALWLLTFSAFFSGGLHLDGWTDFHDAVFSRRSREHKLDIMKDPQVGTFGVLALLLLLGWRFVFIFELFRLAPQTVLLAVFLIPILVRLLLGWQLLLGRFAREDGMAAALKSAKTKGNIAIYSLWTIVLLGFLLFVSPIYLLLPGAAFLFLVVWQKWVVYQLGGITGDTVGAGAEGGKRCYGESFGCYSY</sequence>
<dbReference type="InterPro" id="IPR003805">
    <property type="entry name" value="CobS"/>
</dbReference>
<keyword evidence="12 19" id="KW-1133">Transmembrane helix</keyword>
<evidence type="ECO:0000256" key="19">
    <source>
        <dbReference type="HAMAP-Rule" id="MF_00719"/>
    </source>
</evidence>
<reference evidence="20 21" key="1">
    <citation type="submission" date="2017-04" db="EMBL/GenBank/DDBJ databases">
        <title>Bacillus krulwichiae AM31D Genome sequencing and assembly.</title>
        <authorList>
            <person name="Krulwich T.A."/>
            <person name="Anastor L."/>
            <person name="Ehrlich R."/>
            <person name="Ehrlich G.D."/>
            <person name="Janto B."/>
        </authorList>
    </citation>
    <scope>NUCLEOTIDE SEQUENCE [LARGE SCALE GENOMIC DNA]</scope>
    <source>
        <strain evidence="20 21">AM31D</strain>
    </source>
</reference>
<proteinExistence type="inferred from homology"/>
<dbReference type="STRING" id="199441.BkAM31D_10690"/>
<dbReference type="EC" id="2.7.8.26" evidence="5 19"/>
<evidence type="ECO:0000256" key="4">
    <source>
        <dbReference type="ARBA" id="ARBA00010561"/>
    </source>
</evidence>
<dbReference type="UniPathway" id="UPA00148">
    <property type="reaction ID" value="UER00238"/>
</dbReference>
<gene>
    <name evidence="19 20" type="primary">cobS</name>
    <name evidence="20" type="ORF">BkAM31D_10690</name>
</gene>
<dbReference type="EMBL" id="CP020814">
    <property type="protein sequence ID" value="ARK30253.1"/>
    <property type="molecule type" value="Genomic_DNA"/>
</dbReference>
<comment type="function">
    <text evidence="14 19">Joins adenosylcobinamide-GDP and alpha-ribazole to generate adenosylcobalamin (Ado-cobalamin). Also synthesizes adenosylcobalamin 5'-phosphate from adenosylcobinamide-GDP and alpha-ribazole 5'-phosphate.</text>
</comment>
<comment type="similarity">
    <text evidence="4 19">Belongs to the CobS family.</text>
</comment>
<organism evidence="20 21">
    <name type="scientific">Halalkalibacter krulwichiae</name>
    <dbReference type="NCBI Taxonomy" id="199441"/>
    <lineage>
        <taxon>Bacteria</taxon>
        <taxon>Bacillati</taxon>
        <taxon>Bacillota</taxon>
        <taxon>Bacilli</taxon>
        <taxon>Bacillales</taxon>
        <taxon>Bacillaceae</taxon>
        <taxon>Halalkalibacter</taxon>
    </lineage>
</organism>
<evidence type="ECO:0000256" key="12">
    <source>
        <dbReference type="ARBA" id="ARBA00022989"/>
    </source>
</evidence>
<feature type="transmembrane region" description="Helical" evidence="19">
    <location>
        <begin position="6"/>
        <end position="28"/>
    </location>
</feature>
<evidence type="ECO:0000256" key="18">
    <source>
        <dbReference type="ARBA" id="ARBA00049504"/>
    </source>
</evidence>
<comment type="cofactor">
    <cofactor evidence="1 19">
        <name>Mg(2+)</name>
        <dbReference type="ChEBI" id="CHEBI:18420"/>
    </cofactor>
</comment>
<evidence type="ECO:0000256" key="5">
    <source>
        <dbReference type="ARBA" id="ARBA00013200"/>
    </source>
</evidence>
<comment type="pathway">
    <text evidence="3 19">Cofactor biosynthesis; adenosylcobalamin biosynthesis; adenosylcobalamin from cob(II)yrinate a,c-diamide: step 7/7.</text>
</comment>
<evidence type="ECO:0000256" key="17">
    <source>
        <dbReference type="ARBA" id="ARBA00048623"/>
    </source>
</evidence>
<dbReference type="GO" id="GO:0008818">
    <property type="term" value="F:cobalamin 5'-phosphate synthase activity"/>
    <property type="evidence" value="ECO:0007669"/>
    <property type="project" value="UniProtKB-UniRule"/>
</dbReference>
<evidence type="ECO:0000256" key="7">
    <source>
        <dbReference type="ARBA" id="ARBA00022475"/>
    </source>
</evidence>
<feature type="transmembrane region" description="Helical" evidence="19">
    <location>
        <begin position="119"/>
        <end position="142"/>
    </location>
</feature>
<comment type="subcellular location">
    <subcellularLocation>
        <location evidence="2 19">Cell membrane</location>
        <topology evidence="2 19">Multi-pass membrane protein</topology>
    </subcellularLocation>
</comment>
<comment type="catalytic activity">
    <reaction evidence="18 19">
        <text>alpha-ribazole 5'-phosphate + adenosylcob(III)inamide-GDP = adenosylcob(III)alamin 5'-phosphate + GMP + H(+)</text>
        <dbReference type="Rhea" id="RHEA:23560"/>
        <dbReference type="ChEBI" id="CHEBI:15378"/>
        <dbReference type="ChEBI" id="CHEBI:57918"/>
        <dbReference type="ChEBI" id="CHEBI:58115"/>
        <dbReference type="ChEBI" id="CHEBI:60487"/>
        <dbReference type="ChEBI" id="CHEBI:60493"/>
        <dbReference type="EC" id="2.7.8.26"/>
    </reaction>
</comment>
<feature type="transmembrane region" description="Helical" evidence="19">
    <location>
        <begin position="40"/>
        <end position="62"/>
    </location>
</feature>
<keyword evidence="10 19" id="KW-0812">Transmembrane</keyword>
<evidence type="ECO:0000256" key="16">
    <source>
        <dbReference type="ARBA" id="ARBA00032853"/>
    </source>
</evidence>
<dbReference type="GO" id="GO:0005886">
    <property type="term" value="C:plasma membrane"/>
    <property type="evidence" value="ECO:0007669"/>
    <property type="project" value="UniProtKB-SubCell"/>
</dbReference>
<dbReference type="PANTHER" id="PTHR34148">
    <property type="entry name" value="ADENOSYLCOBINAMIDE-GDP RIBAZOLETRANSFERASE"/>
    <property type="match status" value="1"/>
</dbReference>
<evidence type="ECO:0000313" key="21">
    <source>
        <dbReference type="Proteomes" id="UP000193006"/>
    </source>
</evidence>
<dbReference type="GO" id="GO:0009236">
    <property type="term" value="P:cobalamin biosynthetic process"/>
    <property type="evidence" value="ECO:0007669"/>
    <property type="project" value="UniProtKB-UniRule"/>
</dbReference>
<evidence type="ECO:0000256" key="11">
    <source>
        <dbReference type="ARBA" id="ARBA00022842"/>
    </source>
</evidence>
<keyword evidence="7 19" id="KW-1003">Cell membrane</keyword>
<evidence type="ECO:0000313" key="20">
    <source>
        <dbReference type="EMBL" id="ARK30253.1"/>
    </source>
</evidence>
<keyword evidence="11 19" id="KW-0460">Magnesium</keyword>
<dbReference type="HAMAP" id="MF_00719">
    <property type="entry name" value="CobS"/>
    <property type="match status" value="1"/>
</dbReference>
<dbReference type="KEGG" id="bkw:BkAM31D_10690"/>
<evidence type="ECO:0000256" key="1">
    <source>
        <dbReference type="ARBA" id="ARBA00001946"/>
    </source>
</evidence>
<feature type="transmembrane region" description="Helical" evidence="19">
    <location>
        <begin position="192"/>
        <end position="216"/>
    </location>
</feature>
<dbReference type="PANTHER" id="PTHR34148:SF1">
    <property type="entry name" value="ADENOSYLCOBINAMIDE-GDP RIBAZOLETRANSFERASE"/>
    <property type="match status" value="1"/>
</dbReference>
<evidence type="ECO:0000256" key="2">
    <source>
        <dbReference type="ARBA" id="ARBA00004651"/>
    </source>
</evidence>
<evidence type="ECO:0000256" key="13">
    <source>
        <dbReference type="ARBA" id="ARBA00023136"/>
    </source>
</evidence>
<feature type="transmembrane region" description="Helical" evidence="19">
    <location>
        <begin position="148"/>
        <end position="171"/>
    </location>
</feature>
<name>A0A1X9MDQ2_9BACI</name>
<keyword evidence="13 19" id="KW-0472">Membrane</keyword>
<keyword evidence="9 19" id="KW-0808">Transferase</keyword>
<keyword evidence="8 19" id="KW-0169">Cobalamin biosynthesis</keyword>
<keyword evidence="21" id="KW-1185">Reference proteome</keyword>
<accession>A0A1X9MDQ2</accession>
<evidence type="ECO:0000256" key="10">
    <source>
        <dbReference type="ARBA" id="ARBA00022692"/>
    </source>
</evidence>
<protein>
    <recommendedName>
        <fullName evidence="6 19">Adenosylcobinamide-GDP ribazoletransferase</fullName>
        <ecNumber evidence="5 19">2.7.8.26</ecNumber>
    </recommendedName>
    <alternativeName>
        <fullName evidence="16 19">Cobalamin synthase</fullName>
    </alternativeName>
    <alternativeName>
        <fullName evidence="15 19">Cobalamin-5'-phosphate synthase</fullName>
    </alternativeName>
</protein>
<feature type="transmembrane region" description="Helical" evidence="19">
    <location>
        <begin position="68"/>
        <end position="89"/>
    </location>
</feature>
<evidence type="ECO:0000256" key="9">
    <source>
        <dbReference type="ARBA" id="ARBA00022679"/>
    </source>
</evidence>
<dbReference type="Proteomes" id="UP000193006">
    <property type="component" value="Chromosome"/>
</dbReference>
<evidence type="ECO:0000256" key="8">
    <source>
        <dbReference type="ARBA" id="ARBA00022573"/>
    </source>
</evidence>
<dbReference type="AlphaFoldDB" id="A0A1X9MDQ2"/>
<dbReference type="GO" id="GO:0051073">
    <property type="term" value="F:adenosylcobinamide-GDP ribazoletransferase activity"/>
    <property type="evidence" value="ECO:0007669"/>
    <property type="project" value="UniProtKB-UniRule"/>
</dbReference>
<evidence type="ECO:0000256" key="6">
    <source>
        <dbReference type="ARBA" id="ARBA00015850"/>
    </source>
</evidence>